<name>A0AAJ0AZV0_9PEZI</name>
<dbReference type="Proteomes" id="UP001224890">
    <property type="component" value="Unassembled WGS sequence"/>
</dbReference>
<gene>
    <name evidence="2" type="ORF">BDP55DRAFT_625579</name>
</gene>
<keyword evidence="3" id="KW-1185">Reference proteome</keyword>
<dbReference type="RefSeq" id="XP_060437099.1">
    <property type="nucleotide sequence ID" value="XM_060571494.1"/>
</dbReference>
<feature type="region of interest" description="Disordered" evidence="1">
    <location>
        <begin position="131"/>
        <end position="151"/>
    </location>
</feature>
<evidence type="ECO:0000313" key="3">
    <source>
        <dbReference type="Proteomes" id="UP001224890"/>
    </source>
</evidence>
<dbReference type="GeneID" id="85456020"/>
<feature type="region of interest" description="Disordered" evidence="1">
    <location>
        <begin position="76"/>
        <end position="104"/>
    </location>
</feature>
<reference evidence="2" key="1">
    <citation type="submission" date="2021-06" db="EMBL/GenBank/DDBJ databases">
        <title>Comparative genomics, transcriptomics and evolutionary studies reveal genomic signatures of adaptation to plant cell wall in hemibiotrophic fungi.</title>
        <authorList>
            <consortium name="DOE Joint Genome Institute"/>
            <person name="Baroncelli R."/>
            <person name="Diaz J.F."/>
            <person name="Benocci T."/>
            <person name="Peng M."/>
            <person name="Battaglia E."/>
            <person name="Haridas S."/>
            <person name="Andreopoulos W."/>
            <person name="Labutti K."/>
            <person name="Pangilinan J."/>
            <person name="Floch G.L."/>
            <person name="Makela M.R."/>
            <person name="Henrissat B."/>
            <person name="Grigoriev I.V."/>
            <person name="Crouch J.A."/>
            <person name="De Vries R.P."/>
            <person name="Sukno S.A."/>
            <person name="Thon M.R."/>
        </authorList>
    </citation>
    <scope>NUCLEOTIDE SEQUENCE</scope>
    <source>
        <strain evidence="2">CBS 193.32</strain>
    </source>
</reference>
<organism evidence="2 3">
    <name type="scientific">Colletotrichum godetiae</name>
    <dbReference type="NCBI Taxonomy" id="1209918"/>
    <lineage>
        <taxon>Eukaryota</taxon>
        <taxon>Fungi</taxon>
        <taxon>Dikarya</taxon>
        <taxon>Ascomycota</taxon>
        <taxon>Pezizomycotina</taxon>
        <taxon>Sordariomycetes</taxon>
        <taxon>Hypocreomycetidae</taxon>
        <taxon>Glomerellales</taxon>
        <taxon>Glomerellaceae</taxon>
        <taxon>Colletotrichum</taxon>
        <taxon>Colletotrichum acutatum species complex</taxon>
    </lineage>
</organism>
<dbReference type="EMBL" id="JAHMHR010000001">
    <property type="protein sequence ID" value="KAK1701344.1"/>
    <property type="molecule type" value="Genomic_DNA"/>
</dbReference>
<dbReference type="AlphaFoldDB" id="A0AAJ0AZV0"/>
<evidence type="ECO:0000313" key="2">
    <source>
        <dbReference type="EMBL" id="KAK1701344.1"/>
    </source>
</evidence>
<accession>A0AAJ0AZV0</accession>
<sequence>MPLPDYPVHIRHSGLVSGLTAFGAVFPDASVSHGVPDPAGSARPSQRSRPACRLTWEVSASSSNPARRRRTLALALPTSKNPTRRLRARGSTLKRTQPQGKHDFDVFPCPESALTASYTFVLPHLRIPEYGPSAQPLSSEHASGRDTNIEA</sequence>
<evidence type="ECO:0000256" key="1">
    <source>
        <dbReference type="SAM" id="MobiDB-lite"/>
    </source>
</evidence>
<proteinExistence type="predicted"/>
<protein>
    <submittedName>
        <fullName evidence="2">Uncharacterized protein</fullName>
    </submittedName>
</protein>
<comment type="caution">
    <text evidence="2">The sequence shown here is derived from an EMBL/GenBank/DDBJ whole genome shotgun (WGS) entry which is preliminary data.</text>
</comment>
<feature type="compositionally biased region" description="Basic and acidic residues" evidence="1">
    <location>
        <begin position="142"/>
        <end position="151"/>
    </location>
</feature>